<proteinExistence type="predicted"/>
<dbReference type="EMBL" id="UOFY01000042">
    <property type="protein sequence ID" value="VAX09723.1"/>
    <property type="molecule type" value="Genomic_DNA"/>
</dbReference>
<evidence type="ECO:0000313" key="2">
    <source>
        <dbReference type="EMBL" id="VAX09723.1"/>
    </source>
</evidence>
<name>A0A3B1BCK6_9ZZZZ</name>
<dbReference type="Gene3D" id="3.40.210.20">
    <property type="entry name" value="MvaI/BcnI restriction endonuclease, catalytic domain"/>
    <property type="match status" value="1"/>
</dbReference>
<sequence>MGKNSYWNEVEIHDAVAAYFELLNAQQKHEPTNKSAIYRKLSSIHPARSPKSFEFKFQNISAVLYEEKLPYADGLRPMGNYQAALKTVVLDYLKHADQQSHTPIEILTDKLKRLRNRNFLPVHRSGSGRYGLTLERYLSIPQNSSKDPDFMGIELKTKYGKGLQTLFSRVPSQYLACKDKNELVEKFGYADKARKRRALYTSFNNTPDSLGFYLANKPDRLVVNKKQLEILEYDDSVLEDALLSKHNETAYISVSKKWLKNGNAGCRFDQLLYCKTPSLLRFMKMAKDGNVYLDFTLSEKQGRVKDHGFLWRVPKEAIGELYLETRLIDLAED</sequence>
<reference evidence="2" key="1">
    <citation type="submission" date="2018-06" db="EMBL/GenBank/DDBJ databases">
        <authorList>
            <person name="Zhirakovskaya E."/>
        </authorList>
    </citation>
    <scope>NUCLEOTIDE SEQUENCE</scope>
</reference>
<dbReference type="Pfam" id="PF15515">
    <property type="entry name" value="MvaI_BcnI"/>
    <property type="match status" value="1"/>
</dbReference>
<evidence type="ECO:0000259" key="1">
    <source>
        <dbReference type="Pfam" id="PF15515"/>
    </source>
</evidence>
<dbReference type="InterPro" id="IPR043005">
    <property type="entry name" value="MvaI_BcnI_rec"/>
</dbReference>
<dbReference type="AlphaFoldDB" id="A0A3B1BCK6"/>
<gene>
    <name evidence="2" type="ORF">MNBD_GAMMA25-1239</name>
</gene>
<feature type="domain" description="MvaI/BcnI restriction endonuclease" evidence="1">
    <location>
        <begin position="109"/>
        <end position="322"/>
    </location>
</feature>
<protein>
    <recommendedName>
        <fullName evidence="1">MvaI/BcnI restriction endonuclease domain-containing protein</fullName>
    </recommendedName>
</protein>
<organism evidence="2">
    <name type="scientific">hydrothermal vent metagenome</name>
    <dbReference type="NCBI Taxonomy" id="652676"/>
    <lineage>
        <taxon>unclassified sequences</taxon>
        <taxon>metagenomes</taxon>
        <taxon>ecological metagenomes</taxon>
    </lineage>
</organism>
<dbReference type="InterPro" id="IPR029127">
    <property type="entry name" value="MvaI_BcnI"/>
</dbReference>
<accession>A0A3B1BCK6</accession>
<dbReference type="Gene3D" id="3.30.70.3570">
    <property type="entry name" value="MvaI/BcnI restriction endonuclease, recognition domain"/>
    <property type="match status" value="1"/>
</dbReference>
<dbReference type="InterPro" id="IPR043004">
    <property type="entry name" value="MvaI_BcnI_cat"/>
</dbReference>